<proteinExistence type="predicted"/>
<dbReference type="Proteomes" id="UP000655523">
    <property type="component" value="Unassembled WGS sequence"/>
</dbReference>
<comment type="caution">
    <text evidence="1">The sequence shown here is derived from an EMBL/GenBank/DDBJ whole genome shotgun (WGS) entry which is preliminary data.</text>
</comment>
<accession>A0A972SPC5</accession>
<sequence>MADFRRSVTVVPPLCRSGAVEGLSGVRNSYDEPSSTFKKTVNPVFFFV</sequence>
<dbReference type="AlphaFoldDB" id="A0A972SPC5"/>
<protein>
    <submittedName>
        <fullName evidence="1">Uncharacterized protein</fullName>
    </submittedName>
</protein>
<keyword evidence="2" id="KW-1185">Reference proteome</keyword>
<evidence type="ECO:0000313" key="1">
    <source>
        <dbReference type="EMBL" id="NPT62142.1"/>
    </source>
</evidence>
<reference evidence="1 2" key="1">
    <citation type="submission" date="2019-11" db="EMBL/GenBank/DDBJ databases">
        <title>Metabolism of dissolved organic matter in forest soils.</title>
        <authorList>
            <person name="Cyle K.T."/>
            <person name="Wilhelm R.C."/>
            <person name="Martinez C.E."/>
        </authorList>
    </citation>
    <scope>NUCLEOTIDE SEQUENCE [LARGE SCALE GENOMIC DNA]</scope>
    <source>
        <strain evidence="1 2">5N</strain>
    </source>
</reference>
<gene>
    <name evidence="1" type="ORF">GNZ13_48455</name>
</gene>
<dbReference type="EMBL" id="WOEZ01000302">
    <property type="protein sequence ID" value="NPT62142.1"/>
    <property type="molecule type" value="Genomic_DNA"/>
</dbReference>
<evidence type="ECO:0000313" key="2">
    <source>
        <dbReference type="Proteomes" id="UP000655523"/>
    </source>
</evidence>
<name>A0A972SPC5_9BURK</name>
<organism evidence="1 2">
    <name type="scientific">Paraburkholderia elongata</name>
    <dbReference type="NCBI Taxonomy" id="2675747"/>
    <lineage>
        <taxon>Bacteria</taxon>
        <taxon>Pseudomonadati</taxon>
        <taxon>Pseudomonadota</taxon>
        <taxon>Betaproteobacteria</taxon>
        <taxon>Burkholderiales</taxon>
        <taxon>Burkholderiaceae</taxon>
        <taxon>Paraburkholderia</taxon>
    </lineage>
</organism>